<feature type="transmembrane region" description="Helical" evidence="8">
    <location>
        <begin position="69"/>
        <end position="92"/>
    </location>
</feature>
<evidence type="ECO:0000256" key="3">
    <source>
        <dbReference type="ARBA" id="ARBA00022692"/>
    </source>
</evidence>
<dbReference type="Proteomes" id="UP000198310">
    <property type="component" value="Unassembled WGS sequence"/>
</dbReference>
<feature type="domain" description="Integral membrane bound transporter" evidence="10">
    <location>
        <begin position="410"/>
        <end position="526"/>
    </location>
</feature>
<feature type="transmembrane region" description="Helical" evidence="8">
    <location>
        <begin position="447"/>
        <end position="480"/>
    </location>
</feature>
<dbReference type="Pfam" id="PF12805">
    <property type="entry name" value="FUSC-like"/>
    <property type="match status" value="1"/>
</dbReference>
<dbReference type="PANTHER" id="PTHR30509">
    <property type="entry name" value="P-HYDROXYBENZOIC ACID EFFLUX PUMP SUBUNIT-RELATED"/>
    <property type="match status" value="1"/>
</dbReference>
<evidence type="ECO:0000256" key="2">
    <source>
        <dbReference type="ARBA" id="ARBA00022475"/>
    </source>
</evidence>
<comment type="similarity">
    <text evidence="6">Belongs to the YccS/YhfK family.</text>
</comment>
<keyword evidence="5 8" id="KW-0472">Membrane</keyword>
<feature type="domain" description="Integral membrane protein YccS N-terminal" evidence="9">
    <location>
        <begin position="72"/>
        <end position="345"/>
    </location>
</feature>
<feature type="region of interest" description="Disordered" evidence="7">
    <location>
        <begin position="660"/>
        <end position="687"/>
    </location>
</feature>
<evidence type="ECO:0000256" key="6">
    <source>
        <dbReference type="ARBA" id="ARBA00043993"/>
    </source>
</evidence>
<dbReference type="InterPro" id="IPR032692">
    <property type="entry name" value="YccS_N"/>
</dbReference>
<keyword evidence="2" id="KW-1003">Cell membrane</keyword>
<keyword evidence="4 8" id="KW-1133">Transmembrane helix</keyword>
<evidence type="ECO:0000259" key="9">
    <source>
        <dbReference type="Pfam" id="PF12805"/>
    </source>
</evidence>
<dbReference type="GO" id="GO:0005886">
    <property type="term" value="C:plasma membrane"/>
    <property type="evidence" value="ECO:0007669"/>
    <property type="project" value="UniProtKB-SubCell"/>
</dbReference>
<proteinExistence type="inferred from homology"/>
<evidence type="ECO:0000313" key="12">
    <source>
        <dbReference type="Proteomes" id="UP000198310"/>
    </source>
</evidence>
<evidence type="ECO:0000256" key="7">
    <source>
        <dbReference type="SAM" id="MobiDB-lite"/>
    </source>
</evidence>
<organism evidence="11 12">
    <name type="scientific">Hymenobacter mucosus</name>
    <dbReference type="NCBI Taxonomy" id="1411120"/>
    <lineage>
        <taxon>Bacteria</taxon>
        <taxon>Pseudomonadati</taxon>
        <taxon>Bacteroidota</taxon>
        <taxon>Cytophagia</taxon>
        <taxon>Cytophagales</taxon>
        <taxon>Hymenobacteraceae</taxon>
        <taxon>Hymenobacter</taxon>
    </lineage>
</organism>
<evidence type="ECO:0000259" key="10">
    <source>
        <dbReference type="Pfam" id="PF13515"/>
    </source>
</evidence>
<dbReference type="InterPro" id="IPR049453">
    <property type="entry name" value="Memb_transporter_dom"/>
</dbReference>
<feature type="transmembrane region" description="Helical" evidence="8">
    <location>
        <begin position="394"/>
        <end position="412"/>
    </location>
</feature>
<dbReference type="PANTHER" id="PTHR30509:SF8">
    <property type="entry name" value="INNER MEMBRANE PROTEIN YCCS"/>
    <property type="match status" value="1"/>
</dbReference>
<gene>
    <name evidence="11" type="ORF">SAMN06269173_102462</name>
</gene>
<feature type="transmembrane region" description="Helical" evidence="8">
    <location>
        <begin position="486"/>
        <end position="508"/>
    </location>
</feature>
<comment type="subcellular location">
    <subcellularLocation>
        <location evidence="1">Cell membrane</location>
        <topology evidence="1">Multi-pass membrane protein</topology>
    </subcellularLocation>
</comment>
<dbReference type="Pfam" id="PF13515">
    <property type="entry name" value="FUSC_2"/>
    <property type="match status" value="1"/>
</dbReference>
<feature type="transmembrane region" description="Helical" evidence="8">
    <location>
        <begin position="104"/>
        <end position="126"/>
    </location>
</feature>
<evidence type="ECO:0000256" key="5">
    <source>
        <dbReference type="ARBA" id="ARBA00023136"/>
    </source>
</evidence>
<evidence type="ECO:0000256" key="4">
    <source>
        <dbReference type="ARBA" id="ARBA00022989"/>
    </source>
</evidence>
<evidence type="ECO:0000313" key="11">
    <source>
        <dbReference type="EMBL" id="SNR44146.1"/>
    </source>
</evidence>
<dbReference type="AlphaFoldDB" id="A0A238WC40"/>
<evidence type="ECO:0000256" key="1">
    <source>
        <dbReference type="ARBA" id="ARBA00004651"/>
    </source>
</evidence>
<protein>
    <submittedName>
        <fullName evidence="11">TIGR01666 family membrane protein</fullName>
    </submittedName>
</protein>
<keyword evidence="3 8" id="KW-0812">Transmembrane</keyword>
<dbReference type="EMBL" id="FZNS01000002">
    <property type="protein sequence ID" value="SNR44146.1"/>
    <property type="molecule type" value="Genomic_DNA"/>
</dbReference>
<sequence>MSADTRSLRYFFSSQDFSDGLRTTLTVLIPGVLLGWMGELETGLTMSLGALCMNLIDQPGPVVHKRNGMLAGLVLLPLVALLTGLVQPYWWLLGLEIGILSFGLTMFLVYGARAGQVGTAGLLLMILMMERSFTLPQLLHYTSVITIGGLWYMAVSLLTYQILPYRPAQQALGESIRAVANFLRLKAEFYRTGTSLDDDYRRLVAQQVTVSEKQDAVRELLFKTRQTVKESTGTGRRLVLTFVDVVDLYEHITVTYYDYAALRTRFGETGILSVVADMVELLAAELENIGFAIEANHGYRSRINLTTSLEQLKARIDALEDPRQPGHTLVLKKMLVNLRNLTQRLQDVLAYFDASAPAPTNRELEFGRFVSHQSFDLDELRDHLTLTSGIFRHAIRMMLASLVGYAVAKLVMPGHHSYWILMTILYMLKPAYSLTKQRNVQRVLGTLVGGVIGGLVLWLVPNRTALVVLFGLFMLVAFSFPRRNYIITVIFTTPFIIILFNFMGLHYLQVVEERVLDTVTGCLIAFSTSYVLFPSWESDQLQDYMKGVLRANLRYLQTLAEALTGSPIAVVEYKLARKAVYVSSANLAAAFQRMMSEPRGKQHRPSEVHEFVVLNHILSSNVSSITSGMLAGPDQRPALPGALLRPVRQAQQALHRSLRRLDPAEPEAPAIAPDAVARRAEPPATDTHLTEQLDFIQKISSDIGKVTEEVLK</sequence>
<reference evidence="12" key="1">
    <citation type="submission" date="2017-06" db="EMBL/GenBank/DDBJ databases">
        <authorList>
            <person name="Varghese N."/>
            <person name="Submissions S."/>
        </authorList>
    </citation>
    <scope>NUCLEOTIDE SEQUENCE [LARGE SCALE GENOMIC DNA]</scope>
    <source>
        <strain evidence="12">DSM 28041</strain>
    </source>
</reference>
<keyword evidence="12" id="KW-1185">Reference proteome</keyword>
<feature type="transmembrane region" description="Helical" evidence="8">
    <location>
        <begin position="138"/>
        <end position="160"/>
    </location>
</feature>
<dbReference type="RefSeq" id="WP_089332034.1">
    <property type="nucleotide sequence ID" value="NZ_FZNS01000002.1"/>
</dbReference>
<accession>A0A238WC40</accession>
<evidence type="ECO:0000256" key="8">
    <source>
        <dbReference type="SAM" id="Phobius"/>
    </source>
</evidence>
<name>A0A238WC40_9BACT</name>